<dbReference type="Pfam" id="PF00072">
    <property type="entry name" value="Response_reg"/>
    <property type="match status" value="1"/>
</dbReference>
<dbReference type="InterPro" id="IPR007492">
    <property type="entry name" value="LytTR_DNA-bd_dom"/>
</dbReference>
<dbReference type="PANTHER" id="PTHR37299">
    <property type="entry name" value="TRANSCRIPTIONAL REGULATOR-RELATED"/>
    <property type="match status" value="1"/>
</dbReference>
<evidence type="ECO:0000256" key="1">
    <source>
        <dbReference type="ARBA" id="ARBA00023012"/>
    </source>
</evidence>
<keyword evidence="1" id="KW-0902">Two-component regulatory system</keyword>
<dbReference type="PROSITE" id="PS50930">
    <property type="entry name" value="HTH_LYTTR"/>
    <property type="match status" value="1"/>
</dbReference>
<dbReference type="InterPro" id="IPR046947">
    <property type="entry name" value="LytR-like"/>
</dbReference>
<evidence type="ECO:0000256" key="2">
    <source>
        <dbReference type="PROSITE-ProRule" id="PRU00169"/>
    </source>
</evidence>
<dbReference type="GO" id="GO:0003677">
    <property type="term" value="F:DNA binding"/>
    <property type="evidence" value="ECO:0007669"/>
    <property type="project" value="UniProtKB-KW"/>
</dbReference>
<dbReference type="InterPro" id="IPR001789">
    <property type="entry name" value="Sig_transdc_resp-reg_receiver"/>
</dbReference>
<proteinExistence type="predicted"/>
<keyword evidence="6" id="KW-1185">Reference proteome</keyword>
<evidence type="ECO:0000259" key="3">
    <source>
        <dbReference type="PROSITE" id="PS50110"/>
    </source>
</evidence>
<evidence type="ECO:0000313" key="5">
    <source>
        <dbReference type="EMBL" id="RRJ82961.1"/>
    </source>
</evidence>
<dbReference type="Proteomes" id="UP000280792">
    <property type="component" value="Unassembled WGS sequence"/>
</dbReference>
<reference evidence="5 6" key="2">
    <citation type="submission" date="2018-12" db="EMBL/GenBank/DDBJ databases">
        <title>Simiduia agarivorans gen. nov., sp. nov., a marine, agarolytic bacterium isolated from shallow coastal water from Keelung, Taiwan.</title>
        <authorList>
            <person name="Shieh W.Y."/>
        </authorList>
    </citation>
    <scope>NUCLEOTIDE SEQUENCE [LARGE SCALE GENOMIC DNA]</scope>
    <source>
        <strain evidence="5 6">GTF-13</strain>
    </source>
</reference>
<feature type="modified residue" description="4-aspartylphosphate" evidence="2">
    <location>
        <position position="54"/>
    </location>
</feature>
<dbReference type="InterPro" id="IPR011006">
    <property type="entry name" value="CheY-like_superfamily"/>
</dbReference>
<dbReference type="GO" id="GO:0000156">
    <property type="term" value="F:phosphorelay response regulator activity"/>
    <property type="evidence" value="ECO:0007669"/>
    <property type="project" value="InterPro"/>
</dbReference>
<feature type="domain" description="HTH LytTR-type" evidence="4">
    <location>
        <begin position="140"/>
        <end position="244"/>
    </location>
</feature>
<comment type="caution">
    <text evidence="5">The sequence shown here is derived from an EMBL/GenBank/DDBJ whole genome shotgun (WGS) entry which is preliminary data.</text>
</comment>
<dbReference type="PANTHER" id="PTHR37299:SF1">
    <property type="entry name" value="STAGE 0 SPORULATION PROTEIN A HOMOLOG"/>
    <property type="match status" value="1"/>
</dbReference>
<feature type="domain" description="Response regulatory" evidence="3">
    <location>
        <begin position="2"/>
        <end position="117"/>
    </location>
</feature>
<gene>
    <name evidence="5" type="ORF">D0544_14020</name>
</gene>
<evidence type="ECO:0000313" key="6">
    <source>
        <dbReference type="Proteomes" id="UP000280792"/>
    </source>
</evidence>
<evidence type="ECO:0000259" key="4">
    <source>
        <dbReference type="PROSITE" id="PS50930"/>
    </source>
</evidence>
<dbReference type="SMART" id="SM00448">
    <property type="entry name" value="REC"/>
    <property type="match status" value="1"/>
</dbReference>
<accession>A0A3P3VJP4</accession>
<dbReference type="EMBL" id="QWEZ01000002">
    <property type="protein sequence ID" value="RRJ82961.1"/>
    <property type="molecule type" value="Genomic_DNA"/>
</dbReference>
<dbReference type="Pfam" id="PF04397">
    <property type="entry name" value="LytTR"/>
    <property type="match status" value="1"/>
</dbReference>
<dbReference type="SUPFAM" id="SSF52172">
    <property type="entry name" value="CheY-like"/>
    <property type="match status" value="1"/>
</dbReference>
<keyword evidence="5" id="KW-0238">DNA-binding</keyword>
<protein>
    <submittedName>
        <fullName evidence="5">DNA-binding response regulator</fullName>
    </submittedName>
</protein>
<dbReference type="AlphaFoldDB" id="A0A3P3VJP4"/>
<keyword evidence="2" id="KW-0597">Phosphoprotein</keyword>
<dbReference type="Gene3D" id="3.40.50.2300">
    <property type="match status" value="1"/>
</dbReference>
<dbReference type="RefSeq" id="WP_125017195.1">
    <property type="nucleotide sequence ID" value="NZ_QWEZ01000002.1"/>
</dbReference>
<organism evidence="5 6">
    <name type="scientific">Aestuariirhabdus litorea</name>
    <dbReference type="NCBI Taxonomy" id="2528527"/>
    <lineage>
        <taxon>Bacteria</taxon>
        <taxon>Pseudomonadati</taxon>
        <taxon>Pseudomonadota</taxon>
        <taxon>Gammaproteobacteria</taxon>
        <taxon>Oceanospirillales</taxon>
        <taxon>Aestuariirhabdaceae</taxon>
        <taxon>Aestuariirhabdus</taxon>
    </lineage>
</organism>
<dbReference type="Gene3D" id="2.40.50.1020">
    <property type="entry name" value="LytTr DNA-binding domain"/>
    <property type="match status" value="1"/>
</dbReference>
<dbReference type="PROSITE" id="PS50110">
    <property type="entry name" value="RESPONSE_REGULATORY"/>
    <property type="match status" value="1"/>
</dbReference>
<name>A0A3P3VJP4_9GAMM</name>
<dbReference type="SMART" id="SM00850">
    <property type="entry name" value="LytTR"/>
    <property type="match status" value="1"/>
</dbReference>
<reference evidence="5 6" key="1">
    <citation type="submission" date="2018-08" db="EMBL/GenBank/DDBJ databases">
        <authorList>
            <person name="Khan S.A."/>
        </authorList>
    </citation>
    <scope>NUCLEOTIDE SEQUENCE [LARGE SCALE GENOMIC DNA]</scope>
    <source>
        <strain evidence="5 6">GTF-13</strain>
    </source>
</reference>
<sequence length="245" mass="27743">MKVLLVDDEHLARDRLRRMVEQCDGYEVLDEAACNGEQAITLVQRYHPDVVLMDIRMPGMDGMEAARHLCALQAPPAVIFCTAYGEYAIEAFEVQAVGYLLKPVRQEALQKALESARRANRVQLAALSQQQEGTGQRCHISARTHKGIELIPLADVICFVADNKYVTVRHKGGELLIDDTLKELESEFGERFVRIHRNALVACGAIDRLERTPQGHYQLYLEGQEEPLQVSRRHVAATRRLMQRL</sequence>